<keyword evidence="2" id="KW-1133">Transmembrane helix</keyword>
<name>A0A5P8FLN6_9MICO</name>
<evidence type="ECO:0000313" key="4">
    <source>
        <dbReference type="Proteomes" id="UP000271708"/>
    </source>
</evidence>
<feature type="compositionally biased region" description="Low complexity" evidence="1">
    <location>
        <begin position="70"/>
        <end position="89"/>
    </location>
</feature>
<evidence type="ECO:0000256" key="2">
    <source>
        <dbReference type="SAM" id="Phobius"/>
    </source>
</evidence>
<keyword evidence="2" id="KW-0812">Transmembrane</keyword>
<sequence>MSAALVLPLLAGLLVVLVAVVALVVLVVRSRRRAEEAHQQEHRPLDPSVIECFPTGYQPPARPGAGGAGETAPGAAGPAPGTAGPAPGESTGRRSDDPTG</sequence>
<feature type="transmembrane region" description="Helical" evidence="2">
    <location>
        <begin position="6"/>
        <end position="28"/>
    </location>
</feature>
<dbReference type="GeneID" id="59161370"/>
<dbReference type="Proteomes" id="UP000271708">
    <property type="component" value="Chromosome"/>
</dbReference>
<protein>
    <submittedName>
        <fullName evidence="3">Uncharacterized protein</fullName>
    </submittedName>
</protein>
<feature type="region of interest" description="Disordered" evidence="1">
    <location>
        <begin position="33"/>
        <end position="100"/>
    </location>
</feature>
<keyword evidence="2" id="KW-0472">Membrane</keyword>
<reference evidence="3 4" key="1">
    <citation type="submission" date="2019-09" db="EMBL/GenBank/DDBJ databases">
        <title>Complete Genome Sequence of Janibacter melonis M714 with both human health impact and industrial applications.</title>
        <authorList>
            <person name="Jin M."/>
            <person name="Zhao Q.R."/>
        </authorList>
    </citation>
    <scope>NUCLEOTIDE SEQUENCE [LARGE SCALE GENOMIC DNA]</scope>
    <source>
        <strain evidence="3 4">M714</strain>
    </source>
</reference>
<evidence type="ECO:0000256" key="1">
    <source>
        <dbReference type="SAM" id="MobiDB-lite"/>
    </source>
</evidence>
<dbReference type="RefSeq" id="WP_123092822.1">
    <property type="nucleotide sequence ID" value="NZ_CP044548.2"/>
</dbReference>
<accession>A0A5P8FLN6</accession>
<feature type="compositionally biased region" description="Basic and acidic residues" evidence="1">
    <location>
        <begin position="91"/>
        <end position="100"/>
    </location>
</feature>
<organism evidence="3 4">
    <name type="scientific">Janibacter melonis</name>
    <dbReference type="NCBI Taxonomy" id="262209"/>
    <lineage>
        <taxon>Bacteria</taxon>
        <taxon>Bacillati</taxon>
        <taxon>Actinomycetota</taxon>
        <taxon>Actinomycetes</taxon>
        <taxon>Micrococcales</taxon>
        <taxon>Intrasporangiaceae</taxon>
        <taxon>Janibacter</taxon>
    </lineage>
</organism>
<evidence type="ECO:0000313" key="3">
    <source>
        <dbReference type="EMBL" id="QFQ30457.2"/>
    </source>
</evidence>
<feature type="compositionally biased region" description="Basic and acidic residues" evidence="1">
    <location>
        <begin position="33"/>
        <end position="45"/>
    </location>
</feature>
<dbReference type="AlphaFoldDB" id="A0A5P8FLN6"/>
<dbReference type="KEGG" id="jme:EEW87_009345"/>
<proteinExistence type="predicted"/>
<gene>
    <name evidence="3" type="ORF">EEW87_009345</name>
</gene>
<dbReference type="EMBL" id="CP044548">
    <property type="protein sequence ID" value="QFQ30457.2"/>
    <property type="molecule type" value="Genomic_DNA"/>
</dbReference>